<dbReference type="Proteomes" id="UP001570846">
    <property type="component" value="Unassembled WGS sequence"/>
</dbReference>
<dbReference type="Proteomes" id="UP000323866">
    <property type="component" value="Unassembled WGS sequence"/>
</dbReference>
<keyword evidence="3" id="KW-0067">ATP-binding</keyword>
<reference evidence="2 4" key="1">
    <citation type="submission" date="2019-07" db="EMBL/GenBank/DDBJ databases">
        <authorList>
            <person name="Qu J.-H."/>
        </authorList>
    </citation>
    <scope>NUCLEOTIDE SEQUENCE [LARGE SCALE GENOMIC DNA]</scope>
    <source>
        <strain evidence="2 4">MDT1-10-3</strain>
    </source>
</reference>
<organism evidence="2 4">
    <name type="scientific">Rufibacter glacialis</name>
    <dbReference type="NCBI Taxonomy" id="1259555"/>
    <lineage>
        <taxon>Bacteria</taxon>
        <taxon>Pseudomonadati</taxon>
        <taxon>Bacteroidota</taxon>
        <taxon>Cytophagia</taxon>
        <taxon>Cytophagales</taxon>
        <taxon>Hymenobacteraceae</taxon>
        <taxon>Rufibacter</taxon>
    </lineage>
</organism>
<reference evidence="3 5" key="3">
    <citation type="submission" date="2024-08" db="EMBL/GenBank/DDBJ databases">
        <authorList>
            <person name="Wei W."/>
        </authorList>
    </citation>
    <scope>NUCLEOTIDE SEQUENCE [LARGE SCALE GENOMIC DNA]</scope>
    <source>
        <strain evidence="3 5">XU2</strain>
    </source>
</reference>
<keyword evidence="3" id="KW-0547">Nucleotide-binding</keyword>
<dbReference type="InterPro" id="IPR003593">
    <property type="entry name" value="AAA+_ATPase"/>
</dbReference>
<comment type="caution">
    <text evidence="2">The sequence shown here is derived from an EMBL/GenBank/DDBJ whole genome shotgun (WGS) entry which is preliminary data.</text>
</comment>
<dbReference type="RefSeq" id="WP_149097705.1">
    <property type="nucleotide sequence ID" value="NZ_BMMG01000002.1"/>
</dbReference>
<name>A0A5M8QLJ1_9BACT</name>
<dbReference type="EMBL" id="JBGOGF010000001">
    <property type="protein sequence ID" value="MFA1769886.1"/>
    <property type="molecule type" value="Genomic_DNA"/>
</dbReference>
<accession>A0A5M8QLJ1</accession>
<evidence type="ECO:0000313" key="5">
    <source>
        <dbReference type="Proteomes" id="UP001570846"/>
    </source>
</evidence>
<dbReference type="Pfam" id="PF09848">
    <property type="entry name" value="SLFN-g3_helicase"/>
    <property type="match status" value="1"/>
</dbReference>
<dbReference type="InterPro" id="IPR018647">
    <property type="entry name" value="SLFN_3-like_DNA/RNA_helicase"/>
</dbReference>
<evidence type="ECO:0000313" key="2">
    <source>
        <dbReference type="EMBL" id="KAA6435513.1"/>
    </source>
</evidence>
<dbReference type="EMBL" id="VKKZ01000019">
    <property type="protein sequence ID" value="KAA6435513.1"/>
    <property type="molecule type" value="Genomic_DNA"/>
</dbReference>
<keyword evidence="5" id="KW-1185">Reference proteome</keyword>
<reference evidence="2 4" key="2">
    <citation type="submission" date="2019-09" db="EMBL/GenBank/DDBJ databases">
        <title>A bacterium isolated from glacier soil.</title>
        <authorList>
            <person name="Liu Q."/>
        </authorList>
    </citation>
    <scope>NUCLEOTIDE SEQUENCE [LARGE SCALE GENOMIC DNA]</scope>
    <source>
        <strain evidence="2 4">MDT1-10-3</strain>
    </source>
</reference>
<dbReference type="InterPro" id="IPR027417">
    <property type="entry name" value="P-loop_NTPase"/>
</dbReference>
<dbReference type="OrthoDB" id="9759819at2"/>
<dbReference type="GO" id="GO:0004386">
    <property type="term" value="F:helicase activity"/>
    <property type="evidence" value="ECO:0007669"/>
    <property type="project" value="UniProtKB-KW"/>
</dbReference>
<protein>
    <submittedName>
        <fullName evidence="3">DNA/RNA helicase domain-containing protein</fullName>
    </submittedName>
    <submittedName>
        <fullName evidence="2">DUF2075 domain-containing protein</fullName>
    </submittedName>
</protein>
<sequence>MRLYQGSSLEFIRDNAQNSIVSKLKDAFFRYYRQEPQPNEVQSWYNSLKSISDVFDKAKLHDHGVLVEYQLPLTSKRLDCLICGKDYLGVENAVIIELKQWSSTEPAAGEHEVTTWLAGKHREVLHPSAQVGQYRTYLADVHSAFTDESNSVRLHACSYLHNYTYQKEEAILDPKFSTLLIQSPIFSKEESQTLEQYLLDKLSRGDGLPTLERIAKGNYSPSKKLMQEVGEVLRSKSPYTLLDDQLIVFDKVKSLVEQAQGSGKKTAVIVKGGPGTGKSVIALHLMTQMAKMAFVAHYATGSKAFTETLRKIFGRKSEKVFKYFNNYQDAEKDSIDVLICDEAHRIRENSKSRYDSPKNSQSLPQLYEILRAGKVVVFFIDDNQIVRPGEIGSIDYVRQYARSKNVEVVEYELESQFRCNGSDGFINWLNNTLGIKRTANVIWTEAETETYDFRIFSSPEELDQAIRAKEQEGLSARLTAGFCWPWSEADSHGNLIPDVRIGDFQRPWNAKPTARHLSKDTPSASLWAYDPRGSGQIGCVYTAQGFEFDYVGVIVGEDLRYDLSNSKWIGDPSKSHDRTVKSDRQRFIDYIKNTYKVLMTRGMKGCYVHFIDKETEKFFRSRMER</sequence>
<keyword evidence="3" id="KW-0378">Hydrolase</keyword>
<evidence type="ECO:0000313" key="3">
    <source>
        <dbReference type="EMBL" id="MFA1769886.1"/>
    </source>
</evidence>
<dbReference type="SUPFAM" id="SSF52540">
    <property type="entry name" value="P-loop containing nucleoside triphosphate hydrolases"/>
    <property type="match status" value="1"/>
</dbReference>
<evidence type="ECO:0000259" key="1">
    <source>
        <dbReference type="SMART" id="SM00382"/>
    </source>
</evidence>
<feature type="domain" description="AAA+ ATPase" evidence="1">
    <location>
        <begin position="264"/>
        <end position="405"/>
    </location>
</feature>
<proteinExistence type="predicted"/>
<dbReference type="SMART" id="SM00382">
    <property type="entry name" value="AAA"/>
    <property type="match status" value="1"/>
</dbReference>
<keyword evidence="3" id="KW-0347">Helicase</keyword>
<dbReference type="Gene3D" id="3.40.50.300">
    <property type="entry name" value="P-loop containing nucleotide triphosphate hydrolases"/>
    <property type="match status" value="1"/>
</dbReference>
<gene>
    <name evidence="3" type="ORF">ACD591_01185</name>
    <name evidence="2" type="ORF">FOE74_06085</name>
</gene>
<dbReference type="AlphaFoldDB" id="A0A5M8QLJ1"/>
<evidence type="ECO:0000313" key="4">
    <source>
        <dbReference type="Proteomes" id="UP000323866"/>
    </source>
</evidence>